<sequence length="132" mass="14470">MHHVVLGDDPEVKQGKPSPDIFLAAARRFEGGPVDSQKILVFEDAPSGVGAAKNAGMPSNGRNIDFVILKIVSFKGQSWFLIFDPSSYRYAVMVPDPRLDISFHEAADQVLSSLLDFNPNDWGLPPFPDTTI</sequence>
<name>A0A438GTI5_VITVI</name>
<dbReference type="AlphaFoldDB" id="A0A438GTI5"/>
<protein>
    <submittedName>
        <fullName evidence="1">(DL)-glycerol-3-phosphatase 2</fullName>
    </submittedName>
</protein>
<reference evidence="1 2" key="1">
    <citation type="journal article" date="2018" name="PLoS Genet.">
        <title>Population sequencing reveals clonal diversity and ancestral inbreeding in the grapevine cultivar Chardonnay.</title>
        <authorList>
            <person name="Roach M.J."/>
            <person name="Johnson D.L."/>
            <person name="Bohlmann J."/>
            <person name="van Vuuren H.J."/>
            <person name="Jones S.J."/>
            <person name="Pretorius I.S."/>
            <person name="Schmidt S.A."/>
            <person name="Borneman A.R."/>
        </authorList>
    </citation>
    <scope>NUCLEOTIDE SEQUENCE [LARGE SCALE GENOMIC DNA]</scope>
    <source>
        <strain evidence="2">cv. Chardonnay</strain>
        <tissue evidence="1">Leaf</tissue>
    </source>
</reference>
<dbReference type="InterPro" id="IPR006439">
    <property type="entry name" value="HAD-SF_hydro_IA"/>
</dbReference>
<evidence type="ECO:0000313" key="1">
    <source>
        <dbReference type="EMBL" id="RVW75510.1"/>
    </source>
</evidence>
<evidence type="ECO:0000313" key="2">
    <source>
        <dbReference type="Proteomes" id="UP000288805"/>
    </source>
</evidence>
<proteinExistence type="predicted"/>
<organism evidence="1 2">
    <name type="scientific">Vitis vinifera</name>
    <name type="common">Grape</name>
    <dbReference type="NCBI Taxonomy" id="29760"/>
    <lineage>
        <taxon>Eukaryota</taxon>
        <taxon>Viridiplantae</taxon>
        <taxon>Streptophyta</taxon>
        <taxon>Embryophyta</taxon>
        <taxon>Tracheophyta</taxon>
        <taxon>Spermatophyta</taxon>
        <taxon>Magnoliopsida</taxon>
        <taxon>eudicotyledons</taxon>
        <taxon>Gunneridae</taxon>
        <taxon>Pentapetalae</taxon>
        <taxon>rosids</taxon>
        <taxon>Vitales</taxon>
        <taxon>Vitaceae</taxon>
        <taxon>Viteae</taxon>
        <taxon>Vitis</taxon>
    </lineage>
</organism>
<comment type="caution">
    <text evidence="1">The sequence shown here is derived from an EMBL/GenBank/DDBJ whole genome shotgun (WGS) entry which is preliminary data.</text>
</comment>
<dbReference type="PANTHER" id="PTHR18901">
    <property type="entry name" value="2-DEOXYGLUCOSE-6-PHOSPHATE PHOSPHATASE 2"/>
    <property type="match status" value="1"/>
</dbReference>
<dbReference type="PANTHER" id="PTHR18901:SF38">
    <property type="entry name" value="PSEUDOURIDINE-5'-PHOSPHATASE"/>
    <property type="match status" value="1"/>
</dbReference>
<dbReference type="InterPro" id="IPR036412">
    <property type="entry name" value="HAD-like_sf"/>
</dbReference>
<dbReference type="Proteomes" id="UP000288805">
    <property type="component" value="Unassembled WGS sequence"/>
</dbReference>
<dbReference type="SUPFAM" id="SSF56784">
    <property type="entry name" value="HAD-like"/>
    <property type="match status" value="1"/>
</dbReference>
<dbReference type="EMBL" id="QGNW01000347">
    <property type="protein sequence ID" value="RVW75510.1"/>
    <property type="molecule type" value="Genomic_DNA"/>
</dbReference>
<accession>A0A438GTI5</accession>
<dbReference type="InterPro" id="IPR023214">
    <property type="entry name" value="HAD_sf"/>
</dbReference>
<dbReference type="NCBIfam" id="TIGR01509">
    <property type="entry name" value="HAD-SF-IA-v3"/>
    <property type="match status" value="1"/>
</dbReference>
<gene>
    <name evidence="1" type="primary">GPP2_1</name>
    <name evidence="1" type="ORF">CK203_051924</name>
</gene>
<dbReference type="Gene3D" id="3.40.50.1000">
    <property type="entry name" value="HAD superfamily/HAD-like"/>
    <property type="match status" value="1"/>
</dbReference>
<dbReference type="Pfam" id="PF00702">
    <property type="entry name" value="Hydrolase"/>
    <property type="match status" value="1"/>
</dbReference>